<dbReference type="Pfam" id="PF07954">
    <property type="entry name" value="DUF1689"/>
    <property type="match status" value="1"/>
</dbReference>
<evidence type="ECO:0000313" key="4">
    <source>
        <dbReference type="Proteomes" id="UP000002605"/>
    </source>
</evidence>
<dbReference type="HOGENOM" id="CLU_087023_0_0_1"/>
<feature type="transmembrane region" description="Helical" evidence="1">
    <location>
        <begin position="49"/>
        <end position="68"/>
    </location>
</feature>
<keyword evidence="1" id="KW-1133">Transmembrane helix</keyword>
<keyword evidence="1" id="KW-0472">Membrane</keyword>
<dbReference type="Proteomes" id="UP000002605">
    <property type="component" value="Chromosome 5"/>
</dbReference>
<accession>B9WGV7</accession>
<keyword evidence="1" id="KW-0812">Transmembrane</keyword>
<reference evidence="3 4" key="1">
    <citation type="journal article" date="2009" name="Genome Res.">
        <title>Comparative genomics of the fungal pathogens Candida dubliniensis and Candida albicans.</title>
        <authorList>
            <person name="Jackson A.P."/>
            <person name="Gamble J.A."/>
            <person name="Yeomans T."/>
            <person name="Moran G.P."/>
            <person name="Saunders D."/>
            <person name="Harris D."/>
            <person name="Aslett M."/>
            <person name="Barrell J.F."/>
            <person name="Butler G."/>
            <person name="Citiulo F."/>
            <person name="Coleman D.C."/>
            <person name="de Groot P.W.J."/>
            <person name="Goodwin T.J."/>
            <person name="Quail M.A."/>
            <person name="McQuillan J."/>
            <person name="Munro C.A."/>
            <person name="Pain A."/>
            <person name="Poulter R.T."/>
            <person name="Rajandream M.A."/>
            <person name="Renauld H."/>
            <person name="Spiering M.J."/>
            <person name="Tivey A."/>
            <person name="Gow N.A.R."/>
            <person name="Barrell B."/>
            <person name="Sullivan D.J."/>
            <person name="Berriman M."/>
        </authorList>
    </citation>
    <scope>NUCLEOTIDE SEQUENCE [LARGE SCALE GENOMIC DNA]</scope>
    <source>
        <strain evidence="4">CD36 / ATCC MYA-646 / CBS 7987 / NCPF 3949 / NRRL Y-17841</strain>
    </source>
</reference>
<proteinExistence type="predicted"/>
<dbReference type="GeneID" id="8048075"/>
<dbReference type="AlphaFoldDB" id="B9WGV7"/>
<evidence type="ECO:0008006" key="5">
    <source>
        <dbReference type="Google" id="ProtNLM"/>
    </source>
</evidence>
<gene>
    <name evidence="2" type="ordered locus">Cd36_50140</name>
    <name evidence="3" type="ORF">CD36_50140</name>
</gene>
<feature type="transmembrane region" description="Helical" evidence="1">
    <location>
        <begin position="83"/>
        <end position="105"/>
    </location>
</feature>
<evidence type="ECO:0000313" key="3">
    <source>
        <dbReference type="EMBL" id="CAX41395.1"/>
    </source>
</evidence>
<protein>
    <recommendedName>
        <fullName evidence="5">Transmembrane protein</fullName>
    </recommendedName>
</protein>
<dbReference type="EMBL" id="FM992692">
    <property type="protein sequence ID" value="CAX41395.1"/>
    <property type="molecule type" value="Genomic_DNA"/>
</dbReference>
<evidence type="ECO:0000256" key="1">
    <source>
        <dbReference type="SAM" id="Phobius"/>
    </source>
</evidence>
<dbReference type="KEGG" id="cdu:CD36_50140"/>
<dbReference type="InterPro" id="IPR012470">
    <property type="entry name" value="Pup1-like"/>
</dbReference>
<keyword evidence="4" id="KW-1185">Reference proteome</keyword>
<dbReference type="OrthoDB" id="4010386at2759"/>
<organism evidence="3 4">
    <name type="scientific">Candida dubliniensis (strain CD36 / ATCC MYA-646 / CBS 7987 / NCPF 3949 / NRRL Y-17841)</name>
    <name type="common">Yeast</name>
    <dbReference type="NCBI Taxonomy" id="573826"/>
    <lineage>
        <taxon>Eukaryota</taxon>
        <taxon>Fungi</taxon>
        <taxon>Dikarya</taxon>
        <taxon>Ascomycota</taxon>
        <taxon>Saccharomycotina</taxon>
        <taxon>Pichiomycetes</taxon>
        <taxon>Debaryomycetaceae</taxon>
        <taxon>Candida/Lodderomyces clade</taxon>
        <taxon>Candida</taxon>
    </lineage>
</organism>
<dbReference type="VEuPathDB" id="FungiDB:CD36_50140"/>
<name>B9WGV7_CANDC</name>
<dbReference type="eggNOG" id="ENOG502S01E">
    <property type="taxonomic scope" value="Eukaryota"/>
</dbReference>
<dbReference type="RefSeq" id="XP_002420320.1">
    <property type="nucleotide sequence ID" value="XM_002420275.1"/>
</dbReference>
<evidence type="ECO:0000313" key="2">
    <source>
        <dbReference type="CGD" id="CAL0000160471"/>
    </source>
</evidence>
<dbReference type="CGD" id="CAL0000160471">
    <property type="gene designation" value="Cd36_50140"/>
</dbReference>
<sequence length="200" mass="22845">MSGNPLQDILTPSQFQQCVRFYEADQKLDHGERVALATQLQTLAMKTSLAGYTSGMLGFFAPTMYYRAVGRFPTPLFLVQRPFFSLVLGFGTLLVGNNVTAKYLYEKNRKQSFADKNIGDVWQTMDFPYLNFFTLYYSRTSVFPNFIMRDPRTCSYQPLKKENPHFTEATKLGHLDNTGKEHVLSVWDKVRLNHGGGVSK</sequence>